<feature type="transmembrane region" description="Helical" evidence="10">
    <location>
        <begin position="248"/>
        <end position="273"/>
    </location>
</feature>
<dbReference type="GeneID" id="108433479"/>
<evidence type="ECO:0000256" key="8">
    <source>
        <dbReference type="ARBA" id="ARBA00023170"/>
    </source>
</evidence>
<protein>
    <recommendedName>
        <fullName evidence="12">Interleukin-2 receptor subunit beta N-terminal domain-containing protein</fullName>
    </recommendedName>
</protein>
<dbReference type="Ensembl" id="ENSPNAT00000051327.1">
    <property type="protein sequence ID" value="ENSPNAP00000062178.1"/>
    <property type="gene ID" value="ENSPNAG00000033309.1"/>
</dbReference>
<dbReference type="RefSeq" id="XP_017563565.2">
    <property type="nucleotide sequence ID" value="XM_017708076.2"/>
</dbReference>
<feature type="compositionally biased region" description="Low complexity" evidence="9">
    <location>
        <begin position="401"/>
        <end position="410"/>
    </location>
</feature>
<evidence type="ECO:0000256" key="7">
    <source>
        <dbReference type="ARBA" id="ARBA00023157"/>
    </source>
</evidence>
<feature type="chain" id="PRO_5043534915" description="Interleukin-2 receptor subunit beta N-terminal domain-containing protein" evidence="11">
    <location>
        <begin position="34"/>
        <end position="555"/>
    </location>
</feature>
<keyword evidence="4 11" id="KW-0732">Signal</keyword>
<dbReference type="GO" id="GO:0016064">
    <property type="term" value="P:immunoglobulin mediated immune response"/>
    <property type="evidence" value="ECO:0007669"/>
    <property type="project" value="TreeGrafter"/>
</dbReference>
<sequence>MHLCLQLRTTAAVMWSGWLIPVLFLSGTWPSHALSGLSCVNDFFTNITCEWHNATQHAGQVCRLHASRNTYKGNQEESCFLQPLTFHSNGATGCWISFESLDFSFAEKVSLKVACNDTAVFGPNNYQPGRNIKLRPLDRLSVSKGNISWSKGAKSIMNCEYQLQFKSVSQIWEEVQPRKVYHTFVVLDSDSLTLGDQYEARVRVKPVKPENNGQYLGHWSEWSASINWTSEIGRNKSLIDQNPQDTGILTSGLLTVFIPVILVLLTSIIVCAVRRYYCMSKAGNEHVPDPSKYFQPLLSIHGGNFQKWLGPQHSTPSFLTPQPCDCNISPVEVSDVWEDPVVSAMAHFHNNPMPLSQQTSGDSQSSSGFSNMGYFYSETQPGSLSLETCSVYFTYQPEGGSNDSLQSSSSYERLQGQDQQQGEPSSPDSGFGMGGEEEEEEEDDEESKEEKKEEEERKEECSGVNIQHLVSFVLSLPESSKKIISTAATHIPLSFAQLPELSPCPEDPEVAAAGSSNTSEAPESAVVRPSSMVVQPCSSGYLTLKEMQKYSNKSI</sequence>
<proteinExistence type="inferred from homology"/>
<reference evidence="13" key="2">
    <citation type="submission" date="2025-08" db="UniProtKB">
        <authorList>
            <consortium name="Ensembl"/>
        </authorList>
    </citation>
    <scope>IDENTIFICATION</scope>
</reference>
<feature type="signal peptide" evidence="11">
    <location>
        <begin position="1"/>
        <end position="33"/>
    </location>
</feature>
<evidence type="ECO:0000256" key="2">
    <source>
        <dbReference type="ARBA" id="ARBA00008280"/>
    </source>
</evidence>
<keyword evidence="14" id="KW-1185">Reference proteome</keyword>
<dbReference type="InterPro" id="IPR036116">
    <property type="entry name" value="FN3_sf"/>
</dbReference>
<dbReference type="GO" id="GO:0004896">
    <property type="term" value="F:cytokine receptor activity"/>
    <property type="evidence" value="ECO:0007669"/>
    <property type="project" value="InterPro"/>
</dbReference>
<dbReference type="Pfam" id="PF18707">
    <property type="entry name" value="IL2RB_N1"/>
    <property type="match status" value="1"/>
</dbReference>
<feature type="compositionally biased region" description="Polar residues" evidence="9">
    <location>
        <begin position="416"/>
        <end position="428"/>
    </location>
</feature>
<feature type="domain" description="Interleukin-2 receptor subunit beta N-terminal" evidence="12">
    <location>
        <begin position="35"/>
        <end position="117"/>
    </location>
</feature>
<evidence type="ECO:0000256" key="1">
    <source>
        <dbReference type="ARBA" id="ARBA00004167"/>
    </source>
</evidence>
<dbReference type="InterPro" id="IPR013783">
    <property type="entry name" value="Ig-like_fold"/>
</dbReference>
<dbReference type="InterPro" id="IPR003531">
    <property type="entry name" value="Hempt_rcpt_S_F1_CS"/>
</dbReference>
<evidence type="ECO:0000256" key="5">
    <source>
        <dbReference type="ARBA" id="ARBA00022989"/>
    </source>
</evidence>
<dbReference type="PANTHER" id="PTHR23037:SF22">
    <property type="entry name" value="CYTOKINE RECEPTOR COMMON SUBUNIT BETA"/>
    <property type="match status" value="1"/>
</dbReference>
<feature type="region of interest" description="Disordered" evidence="9">
    <location>
        <begin position="400"/>
        <end position="462"/>
    </location>
</feature>
<name>A0AAR2KCW8_PYGNA</name>
<dbReference type="PROSITE" id="PS01355">
    <property type="entry name" value="HEMATOPO_REC_S_F1"/>
    <property type="match status" value="1"/>
</dbReference>
<accession>A0AAR2KCW8</accession>
<evidence type="ECO:0000259" key="12">
    <source>
        <dbReference type="Pfam" id="PF18707"/>
    </source>
</evidence>
<keyword evidence="8" id="KW-0675">Receptor</keyword>
<keyword evidence="3 10" id="KW-0812">Transmembrane</keyword>
<feature type="compositionally biased region" description="Basic and acidic residues" evidence="9">
    <location>
        <begin position="448"/>
        <end position="461"/>
    </location>
</feature>
<keyword evidence="6 10" id="KW-0472">Membrane</keyword>
<reference evidence="13" key="3">
    <citation type="submission" date="2025-09" db="UniProtKB">
        <authorList>
            <consortium name="Ensembl"/>
        </authorList>
    </citation>
    <scope>IDENTIFICATION</scope>
</reference>
<dbReference type="GeneTree" id="ENSGT00510000049239"/>
<evidence type="ECO:0000256" key="10">
    <source>
        <dbReference type="SAM" id="Phobius"/>
    </source>
</evidence>
<dbReference type="Proteomes" id="UP001501920">
    <property type="component" value="Chromosome 1"/>
</dbReference>
<organism evidence="13 14">
    <name type="scientific">Pygocentrus nattereri</name>
    <name type="common">Red-bellied piranha</name>
    <dbReference type="NCBI Taxonomy" id="42514"/>
    <lineage>
        <taxon>Eukaryota</taxon>
        <taxon>Metazoa</taxon>
        <taxon>Chordata</taxon>
        <taxon>Craniata</taxon>
        <taxon>Vertebrata</taxon>
        <taxon>Euteleostomi</taxon>
        <taxon>Actinopterygii</taxon>
        <taxon>Neopterygii</taxon>
        <taxon>Teleostei</taxon>
        <taxon>Ostariophysi</taxon>
        <taxon>Characiformes</taxon>
        <taxon>Characoidei</taxon>
        <taxon>Pygocentrus</taxon>
    </lineage>
</organism>
<evidence type="ECO:0000313" key="13">
    <source>
        <dbReference type="Ensembl" id="ENSPNAP00000062178.1"/>
    </source>
</evidence>
<evidence type="ECO:0000313" key="14">
    <source>
        <dbReference type="Proteomes" id="UP001501920"/>
    </source>
</evidence>
<evidence type="ECO:0000256" key="4">
    <source>
        <dbReference type="ARBA" id="ARBA00022729"/>
    </source>
</evidence>
<gene>
    <name evidence="13" type="primary">IL2RB</name>
</gene>
<dbReference type="AlphaFoldDB" id="A0AAR2KCW8"/>
<dbReference type="GO" id="GO:0009897">
    <property type="term" value="C:external side of plasma membrane"/>
    <property type="evidence" value="ECO:0007669"/>
    <property type="project" value="TreeGrafter"/>
</dbReference>
<comment type="similarity">
    <text evidence="2">Belongs to the type I cytokine receptor family. Type 4 subfamily.</text>
</comment>
<dbReference type="PANTHER" id="PTHR23037">
    <property type="entry name" value="CYTOKINE RECEPTOR"/>
    <property type="match status" value="1"/>
</dbReference>
<dbReference type="Gene3D" id="2.60.40.10">
    <property type="entry name" value="Immunoglobulins"/>
    <property type="match status" value="2"/>
</dbReference>
<reference evidence="13 14" key="1">
    <citation type="submission" date="2020-10" db="EMBL/GenBank/DDBJ databases">
        <title>Pygocentrus nattereri (red-bellied piranha) genome, fPygNat1, primary haplotype.</title>
        <authorList>
            <person name="Myers G."/>
            <person name="Meyer A."/>
            <person name="Karagic N."/>
            <person name="Pippel M."/>
            <person name="Winkler S."/>
            <person name="Tracey A."/>
            <person name="Wood J."/>
            <person name="Formenti G."/>
            <person name="Howe K."/>
            <person name="Fedrigo O."/>
            <person name="Jarvis E.D."/>
        </authorList>
    </citation>
    <scope>NUCLEOTIDE SEQUENCE [LARGE SCALE GENOMIC DNA]</scope>
</reference>
<dbReference type="SUPFAM" id="SSF49265">
    <property type="entry name" value="Fibronectin type III"/>
    <property type="match status" value="1"/>
</dbReference>
<keyword evidence="5 10" id="KW-1133">Transmembrane helix</keyword>
<evidence type="ECO:0000256" key="9">
    <source>
        <dbReference type="SAM" id="MobiDB-lite"/>
    </source>
</evidence>
<dbReference type="InterPro" id="IPR040951">
    <property type="entry name" value="IL2RB_N1"/>
</dbReference>
<evidence type="ECO:0000256" key="6">
    <source>
        <dbReference type="ARBA" id="ARBA00023136"/>
    </source>
</evidence>
<comment type="subcellular location">
    <subcellularLocation>
        <location evidence="1">Membrane</location>
        <topology evidence="1">Single-pass membrane protein</topology>
    </subcellularLocation>
</comment>
<feature type="region of interest" description="Disordered" evidence="9">
    <location>
        <begin position="500"/>
        <end position="532"/>
    </location>
</feature>
<keyword evidence="7" id="KW-1015">Disulfide bond</keyword>
<evidence type="ECO:0000256" key="3">
    <source>
        <dbReference type="ARBA" id="ARBA00022692"/>
    </source>
</evidence>
<evidence type="ECO:0000256" key="11">
    <source>
        <dbReference type="SAM" id="SignalP"/>
    </source>
</evidence>
<feature type="compositionally biased region" description="Acidic residues" evidence="9">
    <location>
        <begin position="435"/>
        <end position="447"/>
    </location>
</feature>